<proteinExistence type="predicted"/>
<dbReference type="GeneID" id="6083591"/>
<dbReference type="RefSeq" id="XP_001887975.1">
    <property type="nucleotide sequence ID" value="XM_001887940.1"/>
</dbReference>
<evidence type="ECO:0000313" key="1">
    <source>
        <dbReference type="EMBL" id="EDR01430.1"/>
    </source>
</evidence>
<dbReference type="KEGG" id="lbc:LACBIDRAFT_333319"/>
<reference evidence="1 2" key="1">
    <citation type="journal article" date="2008" name="Nature">
        <title>The genome of Laccaria bicolor provides insights into mycorrhizal symbiosis.</title>
        <authorList>
            <person name="Martin F."/>
            <person name="Aerts A."/>
            <person name="Ahren D."/>
            <person name="Brun A."/>
            <person name="Danchin E.G.J."/>
            <person name="Duchaussoy F."/>
            <person name="Gibon J."/>
            <person name="Kohler A."/>
            <person name="Lindquist E."/>
            <person name="Pereda V."/>
            <person name="Salamov A."/>
            <person name="Shapiro H.J."/>
            <person name="Wuyts J."/>
            <person name="Blaudez D."/>
            <person name="Buee M."/>
            <person name="Brokstein P."/>
            <person name="Canbaeck B."/>
            <person name="Cohen D."/>
            <person name="Courty P.E."/>
            <person name="Coutinho P.M."/>
            <person name="Delaruelle C."/>
            <person name="Detter J.C."/>
            <person name="Deveau A."/>
            <person name="DiFazio S."/>
            <person name="Duplessis S."/>
            <person name="Fraissinet-Tachet L."/>
            <person name="Lucic E."/>
            <person name="Frey-Klett P."/>
            <person name="Fourrey C."/>
            <person name="Feussner I."/>
            <person name="Gay G."/>
            <person name="Grimwood J."/>
            <person name="Hoegger P.J."/>
            <person name="Jain P."/>
            <person name="Kilaru S."/>
            <person name="Labbe J."/>
            <person name="Lin Y.C."/>
            <person name="Legue V."/>
            <person name="Le Tacon F."/>
            <person name="Marmeisse R."/>
            <person name="Melayah D."/>
            <person name="Montanini B."/>
            <person name="Muratet M."/>
            <person name="Nehls U."/>
            <person name="Niculita-Hirzel H."/>
            <person name="Oudot-Le Secq M.P."/>
            <person name="Peter M."/>
            <person name="Quesneville H."/>
            <person name="Rajashekar B."/>
            <person name="Reich M."/>
            <person name="Rouhier N."/>
            <person name="Schmutz J."/>
            <person name="Yin T."/>
            <person name="Chalot M."/>
            <person name="Henrissat B."/>
            <person name="Kuees U."/>
            <person name="Lucas S."/>
            <person name="Van de Peer Y."/>
            <person name="Podila G.K."/>
            <person name="Polle A."/>
            <person name="Pukkila P.J."/>
            <person name="Richardson P.M."/>
            <person name="Rouze P."/>
            <person name="Sanders I.R."/>
            <person name="Stajich J.E."/>
            <person name="Tunlid A."/>
            <person name="Tuskan G."/>
            <person name="Grigoriev I.V."/>
        </authorList>
    </citation>
    <scope>NUCLEOTIDE SEQUENCE [LARGE SCALE GENOMIC DNA]</scope>
    <source>
        <strain evidence="2">S238N-H82 / ATCC MYA-4686</strain>
    </source>
</reference>
<dbReference type="AlphaFoldDB" id="B0DVJ9"/>
<accession>B0DVJ9</accession>
<dbReference type="HOGENOM" id="CLU_2360039_0_0_1"/>
<keyword evidence="2" id="KW-1185">Reference proteome</keyword>
<name>B0DVJ9_LACBS</name>
<gene>
    <name evidence="1" type="ORF">LACBIDRAFT_333319</name>
</gene>
<organism evidence="2">
    <name type="scientific">Laccaria bicolor (strain S238N-H82 / ATCC MYA-4686)</name>
    <name type="common">Bicoloured deceiver</name>
    <name type="synonym">Laccaria laccata var. bicolor</name>
    <dbReference type="NCBI Taxonomy" id="486041"/>
    <lineage>
        <taxon>Eukaryota</taxon>
        <taxon>Fungi</taxon>
        <taxon>Dikarya</taxon>
        <taxon>Basidiomycota</taxon>
        <taxon>Agaricomycotina</taxon>
        <taxon>Agaricomycetes</taxon>
        <taxon>Agaricomycetidae</taxon>
        <taxon>Agaricales</taxon>
        <taxon>Agaricineae</taxon>
        <taxon>Hydnangiaceae</taxon>
        <taxon>Laccaria</taxon>
    </lineage>
</organism>
<evidence type="ECO:0000313" key="2">
    <source>
        <dbReference type="Proteomes" id="UP000001194"/>
    </source>
</evidence>
<dbReference type="InParanoid" id="B0DVJ9"/>
<protein>
    <submittedName>
        <fullName evidence="1">Predicted protein</fullName>
    </submittedName>
</protein>
<dbReference type="Proteomes" id="UP000001194">
    <property type="component" value="Unassembled WGS sequence"/>
</dbReference>
<dbReference type="OrthoDB" id="3087112at2759"/>
<sequence>MSILGPEETRGIRYHIFEISVMLSFMIHQEGVLYLLSFKGPEETRVSFKGPEETRVSFKGPEETRVSFEGPEETRGSRVRVLELCPIFCFGSKYPSTLPSPTCSDQSIYNQNGSALI</sequence>
<dbReference type="EMBL" id="DS547139">
    <property type="protein sequence ID" value="EDR01430.1"/>
    <property type="molecule type" value="Genomic_DNA"/>
</dbReference>